<accession>Q6K2I5</accession>
<organism evidence="1 2">
    <name type="scientific">Oryza sativa subsp. japonica</name>
    <name type="common">Rice</name>
    <dbReference type="NCBI Taxonomy" id="39947"/>
    <lineage>
        <taxon>Eukaryota</taxon>
        <taxon>Viridiplantae</taxon>
        <taxon>Streptophyta</taxon>
        <taxon>Embryophyta</taxon>
        <taxon>Tracheophyta</taxon>
        <taxon>Spermatophyta</taxon>
        <taxon>Magnoliopsida</taxon>
        <taxon>Liliopsida</taxon>
        <taxon>Poales</taxon>
        <taxon>Poaceae</taxon>
        <taxon>BOP clade</taxon>
        <taxon>Oryzoideae</taxon>
        <taxon>Oryzeae</taxon>
        <taxon>Oryzinae</taxon>
        <taxon>Oryza</taxon>
        <taxon>Oryza sativa</taxon>
    </lineage>
</organism>
<protein>
    <submittedName>
        <fullName evidence="1">Uncharacterized protein</fullName>
    </submittedName>
</protein>
<evidence type="ECO:0000313" key="1">
    <source>
        <dbReference type="EMBL" id="BAD23631.1"/>
    </source>
</evidence>
<proteinExistence type="predicted"/>
<dbReference type="Proteomes" id="UP000000763">
    <property type="component" value="Chromosome 9"/>
</dbReference>
<name>Q6K2I5_ORYSJ</name>
<reference evidence="2" key="1">
    <citation type="journal article" date="2005" name="Nature">
        <title>The map-based sequence of the rice genome.</title>
        <authorList>
            <consortium name="International rice genome sequencing project (IRGSP)"/>
            <person name="Matsumoto T."/>
            <person name="Wu J."/>
            <person name="Kanamori H."/>
            <person name="Katayose Y."/>
            <person name="Fujisawa M."/>
            <person name="Namiki N."/>
            <person name="Mizuno H."/>
            <person name="Yamamoto K."/>
            <person name="Antonio B.A."/>
            <person name="Baba T."/>
            <person name="Sakata K."/>
            <person name="Nagamura Y."/>
            <person name="Aoki H."/>
            <person name="Arikawa K."/>
            <person name="Arita K."/>
            <person name="Bito T."/>
            <person name="Chiden Y."/>
            <person name="Fujitsuka N."/>
            <person name="Fukunaka R."/>
            <person name="Hamada M."/>
            <person name="Harada C."/>
            <person name="Hayashi A."/>
            <person name="Hijishita S."/>
            <person name="Honda M."/>
            <person name="Hosokawa S."/>
            <person name="Ichikawa Y."/>
            <person name="Idonuma A."/>
            <person name="Iijima M."/>
            <person name="Ikeda M."/>
            <person name="Ikeno M."/>
            <person name="Ito K."/>
            <person name="Ito S."/>
            <person name="Ito T."/>
            <person name="Ito Y."/>
            <person name="Ito Y."/>
            <person name="Iwabuchi A."/>
            <person name="Kamiya K."/>
            <person name="Karasawa W."/>
            <person name="Kurita K."/>
            <person name="Katagiri S."/>
            <person name="Kikuta A."/>
            <person name="Kobayashi H."/>
            <person name="Kobayashi N."/>
            <person name="Machita K."/>
            <person name="Maehara T."/>
            <person name="Masukawa M."/>
            <person name="Mizubayashi T."/>
            <person name="Mukai Y."/>
            <person name="Nagasaki H."/>
            <person name="Nagata Y."/>
            <person name="Naito S."/>
            <person name="Nakashima M."/>
            <person name="Nakama Y."/>
            <person name="Nakamichi Y."/>
            <person name="Nakamura M."/>
            <person name="Meguro A."/>
            <person name="Negishi M."/>
            <person name="Ohta I."/>
            <person name="Ohta T."/>
            <person name="Okamoto M."/>
            <person name="Ono N."/>
            <person name="Saji S."/>
            <person name="Sakaguchi M."/>
            <person name="Sakai K."/>
            <person name="Shibata M."/>
            <person name="Shimokawa T."/>
            <person name="Song J."/>
            <person name="Takazaki Y."/>
            <person name="Terasawa K."/>
            <person name="Tsugane M."/>
            <person name="Tsuji K."/>
            <person name="Ueda S."/>
            <person name="Waki K."/>
            <person name="Yamagata H."/>
            <person name="Yamamoto M."/>
            <person name="Yamamoto S."/>
            <person name="Yamane H."/>
            <person name="Yoshiki S."/>
            <person name="Yoshihara R."/>
            <person name="Yukawa K."/>
            <person name="Zhong H."/>
            <person name="Yano M."/>
            <person name="Yuan Q."/>
            <person name="Ouyang S."/>
            <person name="Liu J."/>
            <person name="Jones K.M."/>
            <person name="Gansberger K."/>
            <person name="Moffat K."/>
            <person name="Hill J."/>
            <person name="Bera J."/>
            <person name="Fadrosh D."/>
            <person name="Jin S."/>
            <person name="Johri S."/>
            <person name="Kim M."/>
            <person name="Overton L."/>
            <person name="Reardon M."/>
            <person name="Tsitrin T."/>
            <person name="Vuong H."/>
            <person name="Weaver B."/>
            <person name="Ciecko A."/>
            <person name="Tallon L."/>
            <person name="Jackson J."/>
            <person name="Pai G."/>
            <person name="Aken S.V."/>
            <person name="Utterback T."/>
            <person name="Reidmuller S."/>
            <person name="Feldblyum T."/>
            <person name="Hsiao J."/>
            <person name="Zismann V."/>
            <person name="Iobst S."/>
            <person name="de Vazeille A.R."/>
            <person name="Buell C.R."/>
            <person name="Ying K."/>
            <person name="Li Y."/>
            <person name="Lu T."/>
            <person name="Huang Y."/>
            <person name="Zhao Q."/>
            <person name="Feng Q."/>
            <person name="Zhang L."/>
            <person name="Zhu J."/>
            <person name="Weng Q."/>
            <person name="Mu J."/>
            <person name="Lu Y."/>
            <person name="Fan D."/>
            <person name="Liu Y."/>
            <person name="Guan J."/>
            <person name="Zhang Y."/>
            <person name="Yu S."/>
            <person name="Liu X."/>
            <person name="Zhang Y."/>
            <person name="Hong G."/>
            <person name="Han B."/>
            <person name="Choisne N."/>
            <person name="Demange N."/>
            <person name="Orjeda G."/>
            <person name="Samain S."/>
            <person name="Cattolico L."/>
            <person name="Pelletier E."/>
            <person name="Couloux A."/>
            <person name="Segurens B."/>
            <person name="Wincker P."/>
            <person name="D'Hont A."/>
            <person name="Scarpelli C."/>
            <person name="Weissenbach J."/>
            <person name="Salanoubat M."/>
            <person name="Quetier F."/>
            <person name="Yu Y."/>
            <person name="Kim H.R."/>
            <person name="Rambo T."/>
            <person name="Currie J."/>
            <person name="Collura K."/>
            <person name="Luo M."/>
            <person name="Yang T."/>
            <person name="Ammiraju J.S.S."/>
            <person name="Engler F."/>
            <person name="Soderlund C."/>
            <person name="Wing R.A."/>
            <person name="Palmer L.E."/>
            <person name="de la Bastide M."/>
            <person name="Spiegel L."/>
            <person name="Nascimento L."/>
            <person name="Zutavern T."/>
            <person name="O'Shaughnessy A."/>
            <person name="Dike S."/>
            <person name="Dedhia N."/>
            <person name="Preston R."/>
            <person name="Balija V."/>
            <person name="McCombie W.R."/>
            <person name="Chow T."/>
            <person name="Chen H."/>
            <person name="Chung M."/>
            <person name="Chen C."/>
            <person name="Shaw J."/>
            <person name="Wu H."/>
            <person name="Hsiao K."/>
            <person name="Chao Y."/>
            <person name="Chu M."/>
            <person name="Cheng C."/>
            <person name="Hour A."/>
            <person name="Lee P."/>
            <person name="Lin S."/>
            <person name="Lin Y."/>
            <person name="Liou J."/>
            <person name="Liu S."/>
            <person name="Hsing Y."/>
            <person name="Raghuvanshi S."/>
            <person name="Mohanty A."/>
            <person name="Bharti A.K."/>
            <person name="Gaur A."/>
            <person name="Gupta V."/>
            <person name="Kumar D."/>
            <person name="Ravi V."/>
            <person name="Vij S."/>
            <person name="Kapur A."/>
            <person name="Khurana P."/>
            <person name="Khurana P."/>
            <person name="Khurana J.P."/>
            <person name="Tyagi A.K."/>
            <person name="Gaikwad K."/>
            <person name="Singh A."/>
            <person name="Dalal V."/>
            <person name="Srivastava S."/>
            <person name="Dixit A."/>
            <person name="Pal A.K."/>
            <person name="Ghazi I.A."/>
            <person name="Yadav M."/>
            <person name="Pandit A."/>
            <person name="Bhargava A."/>
            <person name="Sureshbabu K."/>
            <person name="Batra K."/>
            <person name="Sharma T.R."/>
            <person name="Mohapatra T."/>
            <person name="Singh N.K."/>
            <person name="Messing J."/>
            <person name="Nelson A.B."/>
            <person name="Fuks G."/>
            <person name="Kavchok S."/>
            <person name="Keizer G."/>
            <person name="Linton E."/>
            <person name="Llaca V."/>
            <person name="Song R."/>
            <person name="Tanyolac B."/>
            <person name="Young S."/>
            <person name="Ho-Il K."/>
            <person name="Hahn J.H."/>
            <person name="Sangsakoo G."/>
            <person name="Vanavichit A."/>
            <person name="de Mattos Luiz.A.T."/>
            <person name="Zimmer P.D."/>
            <person name="Malone G."/>
            <person name="Dellagostin O."/>
            <person name="de Oliveira A.C."/>
            <person name="Bevan M."/>
            <person name="Bancroft I."/>
            <person name="Minx P."/>
            <person name="Cordum H."/>
            <person name="Wilson R."/>
            <person name="Cheng Z."/>
            <person name="Jin W."/>
            <person name="Jiang J."/>
            <person name="Leong S.A."/>
            <person name="Iwama H."/>
            <person name="Gojobori T."/>
            <person name="Itoh T."/>
            <person name="Niimura Y."/>
            <person name="Fujii Y."/>
            <person name="Habara T."/>
            <person name="Sakai H."/>
            <person name="Sato Y."/>
            <person name="Wilson G."/>
            <person name="Kumar K."/>
            <person name="McCouch S."/>
            <person name="Juretic N."/>
            <person name="Hoen D."/>
            <person name="Wright S."/>
            <person name="Bruskiewich R."/>
            <person name="Bureau T."/>
            <person name="Miyao A."/>
            <person name="Hirochika H."/>
            <person name="Nishikawa T."/>
            <person name="Kadowaki K."/>
            <person name="Sugiura M."/>
            <person name="Burr B."/>
            <person name="Sasaki T."/>
        </authorList>
    </citation>
    <scope>NUCLEOTIDE SEQUENCE [LARGE SCALE GENOMIC DNA]</scope>
    <source>
        <strain evidence="2">cv. Nipponbare</strain>
    </source>
</reference>
<dbReference type="AlphaFoldDB" id="Q6K2I5"/>
<gene>
    <name evidence="1" type="primary">OSJNBa0013F08.15</name>
</gene>
<reference evidence="2" key="2">
    <citation type="journal article" date="2008" name="Nucleic Acids Res.">
        <title>The rice annotation project database (RAP-DB): 2008 update.</title>
        <authorList>
            <consortium name="The rice annotation project (RAP)"/>
        </authorList>
    </citation>
    <scope>GENOME REANNOTATION</scope>
    <source>
        <strain evidence="2">cv. Nipponbare</strain>
    </source>
</reference>
<sequence length="52" mass="5474">MALDVDINILAPPSPRADIVAVLRADIAQIDNDIDDDIVSPFASVPSSNSLL</sequence>
<dbReference type="EMBL" id="AP005836">
    <property type="protein sequence ID" value="BAD23631.1"/>
    <property type="molecule type" value="Genomic_DNA"/>
</dbReference>
<evidence type="ECO:0000313" key="2">
    <source>
        <dbReference type="Proteomes" id="UP000000763"/>
    </source>
</evidence>